<evidence type="ECO:0008006" key="5">
    <source>
        <dbReference type="Google" id="ProtNLM"/>
    </source>
</evidence>
<keyword evidence="2" id="KW-0812">Transmembrane</keyword>
<keyword evidence="2" id="KW-0472">Membrane</keyword>
<protein>
    <recommendedName>
        <fullName evidence="5">Periplasmic heavy metal sensor</fullName>
    </recommendedName>
</protein>
<gene>
    <name evidence="3" type="ORF">APS56_05835</name>
</gene>
<dbReference type="RefSeq" id="WP_054725905.1">
    <property type="nucleotide sequence ID" value="NZ_CP012898.1"/>
</dbReference>
<proteinExistence type="predicted"/>
<dbReference type="AlphaFoldDB" id="A0A0P0CW57"/>
<accession>A0A0P0CW57</accession>
<reference evidence="3 4" key="1">
    <citation type="submission" date="2015-10" db="EMBL/GenBank/DDBJ databases">
        <authorList>
            <person name="Gilbert D.G."/>
        </authorList>
    </citation>
    <scope>NUCLEOTIDE SEQUENCE [LARGE SCALE GENOMIC DNA]</scope>
    <source>
        <strain evidence="4">HZ-22</strain>
    </source>
</reference>
<evidence type="ECO:0000256" key="1">
    <source>
        <dbReference type="SAM" id="MobiDB-lite"/>
    </source>
</evidence>
<dbReference type="Proteomes" id="UP000057981">
    <property type="component" value="Chromosome"/>
</dbReference>
<dbReference type="EMBL" id="CP012898">
    <property type="protein sequence ID" value="ALJ04682.1"/>
    <property type="molecule type" value="Genomic_DNA"/>
</dbReference>
<dbReference type="KEGG" id="ahz:APS56_05835"/>
<evidence type="ECO:0000256" key="2">
    <source>
        <dbReference type="SAM" id="Phobius"/>
    </source>
</evidence>
<evidence type="ECO:0000313" key="4">
    <source>
        <dbReference type="Proteomes" id="UP000057981"/>
    </source>
</evidence>
<keyword evidence="2" id="KW-1133">Transmembrane helix</keyword>
<dbReference type="OrthoDB" id="1202605at2"/>
<feature type="region of interest" description="Disordered" evidence="1">
    <location>
        <begin position="141"/>
        <end position="177"/>
    </location>
</feature>
<feature type="transmembrane region" description="Helical" evidence="2">
    <location>
        <begin position="6"/>
        <end position="25"/>
    </location>
</feature>
<evidence type="ECO:0000313" key="3">
    <source>
        <dbReference type="EMBL" id="ALJ04682.1"/>
    </source>
</evidence>
<dbReference type="STRING" id="1736674.APS56_05835"/>
<sequence>MKKNILLYILLSFLIIVNGFFLYNYMGKPGINKEKGNKDPMSFIIKQLKFDDSQLETLENINKEHRQNMRRIDFNRKELKDLLYSKIFDTSNSKKVIDSLTKLIGQKETELETEVFYHFKSIHELCNDTQKNKFKEIINNALRNDNERNRRPPPFNEGERNSPPPNRNDHGILPPQH</sequence>
<keyword evidence="4" id="KW-1185">Reference proteome</keyword>
<name>A0A0P0CW57_9FLAO</name>
<dbReference type="Gene3D" id="1.20.120.1490">
    <property type="match status" value="1"/>
</dbReference>
<organism evidence="3 4">
    <name type="scientific">Pseudalgibacter alginicilyticus</name>
    <dbReference type="NCBI Taxonomy" id="1736674"/>
    <lineage>
        <taxon>Bacteria</taxon>
        <taxon>Pseudomonadati</taxon>
        <taxon>Bacteroidota</taxon>
        <taxon>Flavobacteriia</taxon>
        <taxon>Flavobacteriales</taxon>
        <taxon>Flavobacteriaceae</taxon>
        <taxon>Pseudalgibacter</taxon>
    </lineage>
</organism>